<evidence type="ECO:0000256" key="1">
    <source>
        <dbReference type="SAM" id="MobiDB-lite"/>
    </source>
</evidence>
<name>L5KC96_PTEAL</name>
<dbReference type="Proteomes" id="UP000010552">
    <property type="component" value="Unassembled WGS sequence"/>
</dbReference>
<sequence>MAVKMGDGENVNPEDSTPSVMSVAELDSTPKNSLYTEDDAVFLRLSLRPNDSSVTCPEVTQNLPCVAGDNRHEVEKHTGRRHTAVLDTQDRFAETP</sequence>
<organism evidence="2 3">
    <name type="scientific">Pteropus alecto</name>
    <name type="common">Black flying fox</name>
    <dbReference type="NCBI Taxonomy" id="9402"/>
    <lineage>
        <taxon>Eukaryota</taxon>
        <taxon>Metazoa</taxon>
        <taxon>Chordata</taxon>
        <taxon>Craniata</taxon>
        <taxon>Vertebrata</taxon>
        <taxon>Euteleostomi</taxon>
        <taxon>Mammalia</taxon>
        <taxon>Eutheria</taxon>
        <taxon>Laurasiatheria</taxon>
        <taxon>Chiroptera</taxon>
        <taxon>Yinpterochiroptera</taxon>
        <taxon>Pteropodoidea</taxon>
        <taxon>Pteropodidae</taxon>
        <taxon>Pteropodinae</taxon>
        <taxon>Pteropus</taxon>
    </lineage>
</organism>
<accession>L5KC96</accession>
<evidence type="ECO:0000313" key="3">
    <source>
        <dbReference type="Proteomes" id="UP000010552"/>
    </source>
</evidence>
<feature type="region of interest" description="Disordered" evidence="1">
    <location>
        <begin position="70"/>
        <end position="96"/>
    </location>
</feature>
<dbReference type="InParanoid" id="L5KC96"/>
<evidence type="ECO:0000313" key="2">
    <source>
        <dbReference type="EMBL" id="ELK09314.1"/>
    </source>
</evidence>
<keyword evidence="3" id="KW-1185">Reference proteome</keyword>
<proteinExistence type="predicted"/>
<dbReference type="AlphaFoldDB" id="L5KC96"/>
<gene>
    <name evidence="2" type="ORF">PAL_GLEAN10010695</name>
</gene>
<feature type="region of interest" description="Disordered" evidence="1">
    <location>
        <begin position="1"/>
        <end position="31"/>
    </location>
</feature>
<dbReference type="EMBL" id="KB030834">
    <property type="protein sequence ID" value="ELK09314.1"/>
    <property type="molecule type" value="Genomic_DNA"/>
</dbReference>
<protein>
    <submittedName>
        <fullName evidence="2">Uncharacterized protein</fullName>
    </submittedName>
</protein>
<dbReference type="STRING" id="9402.L5KC96"/>
<reference evidence="3" key="1">
    <citation type="journal article" date="2013" name="Science">
        <title>Comparative analysis of bat genomes provides insight into the evolution of flight and immunity.</title>
        <authorList>
            <person name="Zhang G."/>
            <person name="Cowled C."/>
            <person name="Shi Z."/>
            <person name="Huang Z."/>
            <person name="Bishop-Lilly K.A."/>
            <person name="Fang X."/>
            <person name="Wynne J.W."/>
            <person name="Xiong Z."/>
            <person name="Baker M.L."/>
            <person name="Zhao W."/>
            <person name="Tachedjian M."/>
            <person name="Zhu Y."/>
            <person name="Zhou P."/>
            <person name="Jiang X."/>
            <person name="Ng J."/>
            <person name="Yang L."/>
            <person name="Wu L."/>
            <person name="Xiao J."/>
            <person name="Feng Y."/>
            <person name="Chen Y."/>
            <person name="Sun X."/>
            <person name="Zhang Y."/>
            <person name="Marsh G.A."/>
            <person name="Crameri G."/>
            <person name="Broder C.C."/>
            <person name="Frey K.G."/>
            <person name="Wang L.F."/>
            <person name="Wang J."/>
        </authorList>
    </citation>
    <scope>NUCLEOTIDE SEQUENCE [LARGE SCALE GENOMIC DNA]</scope>
</reference>